<organism evidence="2">
    <name type="scientific">marine metagenome</name>
    <dbReference type="NCBI Taxonomy" id="408172"/>
    <lineage>
        <taxon>unclassified sequences</taxon>
        <taxon>metagenomes</taxon>
        <taxon>ecological metagenomes</taxon>
    </lineage>
</organism>
<protein>
    <recommendedName>
        <fullName evidence="3">Gram-positive cocci surface proteins LPxTG domain-containing protein</fullName>
    </recommendedName>
</protein>
<reference evidence="2" key="1">
    <citation type="submission" date="2018-05" db="EMBL/GenBank/DDBJ databases">
        <authorList>
            <person name="Lanie J.A."/>
            <person name="Ng W.-L."/>
            <person name="Kazmierczak K.M."/>
            <person name="Andrzejewski T.M."/>
            <person name="Davidsen T.M."/>
            <person name="Wayne K.J."/>
            <person name="Tettelin H."/>
            <person name="Glass J.I."/>
            <person name="Rusch D."/>
            <person name="Podicherti R."/>
            <person name="Tsui H.-C.T."/>
            <person name="Winkler M.E."/>
        </authorList>
    </citation>
    <scope>NUCLEOTIDE SEQUENCE</scope>
</reference>
<feature type="transmembrane region" description="Helical" evidence="1">
    <location>
        <begin position="356"/>
        <end position="376"/>
    </location>
</feature>
<evidence type="ECO:0008006" key="3">
    <source>
        <dbReference type="Google" id="ProtNLM"/>
    </source>
</evidence>
<evidence type="ECO:0000256" key="1">
    <source>
        <dbReference type="SAM" id="Phobius"/>
    </source>
</evidence>
<keyword evidence="1" id="KW-1133">Transmembrane helix</keyword>
<name>A0A381V2P4_9ZZZZ</name>
<gene>
    <name evidence="2" type="ORF">METZ01_LOCUS87486</name>
</gene>
<accession>A0A381V2P4</accession>
<sequence>MFRTKTLVILALMLFTVVTPVLATHADDEAESVGTASVQDDQATSDSVIISLTGISPAGDGSSYLVSLVSADGEKTLELGTASVNLPVVHGVIQGTGTVDLVFDSTSANYDGANLLASYSRIKITKEPAGAAVYSDALPGEAVDEIKALLDDISSLNSALDTAIASAQSAQAESDTDGVNSHINEVVAAIAGVEGLSDSINTHAVAAGGAAADESGITDGVTAIGTITSNINGWTAAAKTTSEDDILSQSSATVAQIFVDKVVNDLSAARNGWDADNSGSVDATAGEGGAAQAYSVGQGMATFTLIAGDLPAPEGVTEVVVPVVEPTPVVVVVEETPQHILELGLPSVGEQLLGSAMQVSFIFGLLLIGFSGLILVRSKR</sequence>
<dbReference type="AlphaFoldDB" id="A0A381V2P4"/>
<keyword evidence="1" id="KW-0472">Membrane</keyword>
<proteinExistence type="predicted"/>
<evidence type="ECO:0000313" key="2">
    <source>
        <dbReference type="EMBL" id="SVA34632.1"/>
    </source>
</evidence>
<keyword evidence="1" id="KW-0812">Transmembrane</keyword>
<dbReference type="EMBL" id="UINC01007694">
    <property type="protein sequence ID" value="SVA34632.1"/>
    <property type="molecule type" value="Genomic_DNA"/>
</dbReference>